<evidence type="ECO:0000313" key="3">
    <source>
        <dbReference type="EMBL" id="KAA9041089.1"/>
    </source>
</evidence>
<keyword evidence="4" id="KW-1185">Reference proteome</keyword>
<keyword evidence="1" id="KW-0732">Signal</keyword>
<dbReference type="RefSeq" id="WP_150413178.1">
    <property type="nucleotide sequence ID" value="NZ_VYQF01000001.1"/>
</dbReference>
<proteinExistence type="predicted"/>
<feature type="signal peptide" evidence="1">
    <location>
        <begin position="1"/>
        <end position="28"/>
    </location>
</feature>
<dbReference type="EMBL" id="VYQF01000001">
    <property type="protein sequence ID" value="KAA9041089.1"/>
    <property type="molecule type" value="Genomic_DNA"/>
</dbReference>
<feature type="domain" description="DUF5777" evidence="2">
    <location>
        <begin position="53"/>
        <end position="307"/>
    </location>
</feature>
<dbReference type="Pfam" id="PF19089">
    <property type="entry name" value="DUF5777"/>
    <property type="match status" value="1"/>
</dbReference>
<comment type="caution">
    <text evidence="3">The sequence shown here is derived from an EMBL/GenBank/DDBJ whole genome shotgun (WGS) entry which is preliminary data.</text>
</comment>
<reference evidence="3 4" key="1">
    <citation type="submission" date="2019-09" db="EMBL/GenBank/DDBJ databases">
        <title>Draft genome sequence of Ginsengibacter sp. BR5-29.</title>
        <authorList>
            <person name="Im W.-T."/>
        </authorList>
    </citation>
    <scope>NUCLEOTIDE SEQUENCE [LARGE SCALE GENOMIC DNA]</scope>
    <source>
        <strain evidence="3 4">BR5-29</strain>
    </source>
</reference>
<accession>A0A5J5IJ69</accession>
<protein>
    <recommendedName>
        <fullName evidence="2">DUF5777 domain-containing protein</fullName>
    </recommendedName>
</protein>
<evidence type="ECO:0000256" key="1">
    <source>
        <dbReference type="SAM" id="SignalP"/>
    </source>
</evidence>
<name>A0A5J5IJ69_9BACT</name>
<feature type="chain" id="PRO_5023843529" description="DUF5777 domain-containing protein" evidence="1">
    <location>
        <begin position="29"/>
        <end position="309"/>
    </location>
</feature>
<organism evidence="3 4">
    <name type="scientific">Ginsengibacter hankyongi</name>
    <dbReference type="NCBI Taxonomy" id="2607284"/>
    <lineage>
        <taxon>Bacteria</taxon>
        <taxon>Pseudomonadati</taxon>
        <taxon>Bacteroidota</taxon>
        <taxon>Chitinophagia</taxon>
        <taxon>Chitinophagales</taxon>
        <taxon>Chitinophagaceae</taxon>
        <taxon>Ginsengibacter</taxon>
    </lineage>
</organism>
<evidence type="ECO:0000313" key="4">
    <source>
        <dbReference type="Proteomes" id="UP000326903"/>
    </source>
</evidence>
<dbReference type="Proteomes" id="UP000326903">
    <property type="component" value="Unassembled WGS sequence"/>
</dbReference>
<sequence>MKKQNIYFIIKHSIAFCLLMIMSLGAAAQDSTQADNAAPEPVVKKKSFVKNTFEGNYLIDNQTVMLPIKGTFEFAILHRFGIASNGFKDMFGLFASAKMRLGFSYVPVKNLQVGFGASNDRMQVDWNLKYALLQQTKDEKIPVSVTYFGNAVMDTRKQDATTLFVSLSDRFSYFNQIMIARKVTDKFSIQVSPSLSHFNNLQGYIDSSGKVQQLMKNDHFAISFSARYKIAPQTAIIANYDQPLTEHPANNPHPNISIGLEMRSSGHDFQVFVGNYGYILPQNNAMFNQNDFTKGQFLIGFNITRLWNF</sequence>
<evidence type="ECO:0000259" key="2">
    <source>
        <dbReference type="Pfam" id="PF19089"/>
    </source>
</evidence>
<dbReference type="AlphaFoldDB" id="A0A5J5IJ69"/>
<dbReference type="InterPro" id="IPR045916">
    <property type="entry name" value="DUF5777"/>
</dbReference>
<gene>
    <name evidence="3" type="ORF">FW778_03345</name>
</gene>